<gene>
    <name evidence="2" type="ORF">QBC41DRAFT_238009</name>
</gene>
<proteinExistence type="predicted"/>
<organism evidence="2 3">
    <name type="scientific">Cercophora samala</name>
    <dbReference type="NCBI Taxonomy" id="330535"/>
    <lineage>
        <taxon>Eukaryota</taxon>
        <taxon>Fungi</taxon>
        <taxon>Dikarya</taxon>
        <taxon>Ascomycota</taxon>
        <taxon>Pezizomycotina</taxon>
        <taxon>Sordariomycetes</taxon>
        <taxon>Sordariomycetidae</taxon>
        <taxon>Sordariales</taxon>
        <taxon>Lasiosphaeriaceae</taxon>
        <taxon>Cercophora</taxon>
    </lineage>
</organism>
<dbReference type="Proteomes" id="UP001174997">
    <property type="component" value="Unassembled WGS sequence"/>
</dbReference>
<accession>A0AA39YUB9</accession>
<dbReference type="AlphaFoldDB" id="A0AA39YUB9"/>
<dbReference type="EMBL" id="JAULSY010000207">
    <property type="protein sequence ID" value="KAK0658330.1"/>
    <property type="molecule type" value="Genomic_DNA"/>
</dbReference>
<feature type="region of interest" description="Disordered" evidence="1">
    <location>
        <begin position="346"/>
        <end position="370"/>
    </location>
</feature>
<name>A0AA39YUB9_9PEZI</name>
<feature type="region of interest" description="Disordered" evidence="1">
    <location>
        <begin position="1"/>
        <end position="36"/>
    </location>
</feature>
<feature type="region of interest" description="Disordered" evidence="1">
    <location>
        <begin position="103"/>
        <end position="136"/>
    </location>
</feature>
<comment type="caution">
    <text evidence="2">The sequence shown here is derived from an EMBL/GenBank/DDBJ whole genome shotgun (WGS) entry which is preliminary data.</text>
</comment>
<feature type="compositionally biased region" description="Basic and acidic residues" evidence="1">
    <location>
        <begin position="346"/>
        <end position="359"/>
    </location>
</feature>
<keyword evidence="3" id="KW-1185">Reference proteome</keyword>
<evidence type="ECO:0000313" key="3">
    <source>
        <dbReference type="Proteomes" id="UP001174997"/>
    </source>
</evidence>
<evidence type="ECO:0000256" key="1">
    <source>
        <dbReference type="SAM" id="MobiDB-lite"/>
    </source>
</evidence>
<reference evidence="2" key="1">
    <citation type="submission" date="2023-06" db="EMBL/GenBank/DDBJ databases">
        <title>Genome-scale phylogeny and comparative genomics of the fungal order Sordariales.</title>
        <authorList>
            <consortium name="Lawrence Berkeley National Laboratory"/>
            <person name="Hensen N."/>
            <person name="Bonometti L."/>
            <person name="Westerberg I."/>
            <person name="Brannstrom I.O."/>
            <person name="Guillou S."/>
            <person name="Cros-Aarteil S."/>
            <person name="Calhoun S."/>
            <person name="Haridas S."/>
            <person name="Kuo A."/>
            <person name="Mondo S."/>
            <person name="Pangilinan J."/>
            <person name="Riley R."/>
            <person name="Labutti K."/>
            <person name="Andreopoulos B."/>
            <person name="Lipzen A."/>
            <person name="Chen C."/>
            <person name="Yanf M."/>
            <person name="Daum C."/>
            <person name="Ng V."/>
            <person name="Clum A."/>
            <person name="Steindorff A."/>
            <person name="Ohm R."/>
            <person name="Martin F."/>
            <person name="Silar P."/>
            <person name="Natvig D."/>
            <person name="Lalanne C."/>
            <person name="Gautier V."/>
            <person name="Ament-Velasquez S.L."/>
            <person name="Kruys A."/>
            <person name="Hutchinson M.I."/>
            <person name="Powell A.J."/>
            <person name="Barry K."/>
            <person name="Miller A.N."/>
            <person name="Grigoriev I.V."/>
            <person name="Debuchy R."/>
            <person name="Gladieux P."/>
            <person name="Thoren M.H."/>
            <person name="Johannesson H."/>
        </authorList>
    </citation>
    <scope>NUCLEOTIDE SEQUENCE</scope>
    <source>
        <strain evidence="2">CBS 307.81</strain>
    </source>
</reference>
<sequence length="456" mass="50243">MSTPPPHGTKRPRENDDDDDDVDDNQRPTKITIGDNENYPVLWSDYSQLPRLCWSLRDRRTSLPAPTMRNITIARVHHTTRSRHSVAHPPPETRYLRDLLQPSSSLHQTTPPRPPNPRRVRSHDNNHHHPLPRPLRTTPTIHALLQEQHLLTHRIHLPSPQNPAPSNLAQILLHLKTPIPSLEPSSFPVEAFHNFVRRHGEPTADDRLLPDGVLDTIAGHSPAFPPNNLHVPFNAMKPLNNISDVLPAPYAFDGVRAEEVEHIIRDREENFLLATKRYEVPVAPNFFLEVGGGGGGYKGGEKGGLSQSGSGRGTGTGVVVAAAGVDGACGARGMYVVKNYGGRDGCGRGEGRGGDRGEGEGLAFSGTYSEEEEGRGGRVLRLFVHHVQGEGGREGVDGLRYYMTELGRWEMTGGYEEFLRGARAFRNLRVWAGEVRLGVVEEGNSRVGKVGWLGGR</sequence>
<protein>
    <submittedName>
        <fullName evidence="2">Uncharacterized protein</fullName>
    </submittedName>
</protein>
<evidence type="ECO:0000313" key="2">
    <source>
        <dbReference type="EMBL" id="KAK0658330.1"/>
    </source>
</evidence>